<dbReference type="EMBL" id="HBGY01022367">
    <property type="protein sequence ID" value="CAD9593222.1"/>
    <property type="molecule type" value="Transcribed_RNA"/>
</dbReference>
<gene>
    <name evidence="2" type="ORF">LDAN0321_LOCUS14122</name>
</gene>
<dbReference type="SUPFAM" id="SSF46565">
    <property type="entry name" value="Chaperone J-domain"/>
    <property type="match status" value="1"/>
</dbReference>
<reference evidence="2" key="1">
    <citation type="submission" date="2021-01" db="EMBL/GenBank/DDBJ databases">
        <authorList>
            <person name="Corre E."/>
            <person name="Pelletier E."/>
            <person name="Niang G."/>
            <person name="Scheremetjew M."/>
            <person name="Finn R."/>
            <person name="Kale V."/>
            <person name="Holt S."/>
            <person name="Cochrane G."/>
            <person name="Meng A."/>
            <person name="Brown T."/>
            <person name="Cohen L."/>
        </authorList>
    </citation>
    <scope>NUCLEOTIDE SEQUENCE</scope>
    <source>
        <strain evidence="2">B650</strain>
    </source>
</reference>
<dbReference type="AlphaFoldDB" id="A0A7S2L331"/>
<evidence type="ECO:0000259" key="1">
    <source>
        <dbReference type="PROSITE" id="PS50076"/>
    </source>
</evidence>
<name>A0A7S2L331_9STRA</name>
<sequence>MSTRAGQLFCAVSAKSHLMKLLNQHAAAASPSGITKGASKKELRAAYLQEITRIHPDRAQCSTEKADNHSKFILLRQAWEAYDKESAAKDRTVDADSEGNFTDFGVGCSFSDSEEEREKRWAIMDQACKGWFPDGSLESGEAKGG</sequence>
<proteinExistence type="predicted"/>
<feature type="domain" description="J" evidence="1">
    <location>
        <begin position="27"/>
        <end position="105"/>
    </location>
</feature>
<organism evidence="2">
    <name type="scientific">Leptocylindrus danicus</name>
    <dbReference type="NCBI Taxonomy" id="163516"/>
    <lineage>
        <taxon>Eukaryota</taxon>
        <taxon>Sar</taxon>
        <taxon>Stramenopiles</taxon>
        <taxon>Ochrophyta</taxon>
        <taxon>Bacillariophyta</taxon>
        <taxon>Coscinodiscophyceae</taxon>
        <taxon>Chaetocerotophycidae</taxon>
        <taxon>Leptocylindrales</taxon>
        <taxon>Leptocylindraceae</taxon>
        <taxon>Leptocylindrus</taxon>
    </lineage>
</organism>
<evidence type="ECO:0000313" key="2">
    <source>
        <dbReference type="EMBL" id="CAD9593222.1"/>
    </source>
</evidence>
<dbReference type="PROSITE" id="PS50076">
    <property type="entry name" value="DNAJ_2"/>
    <property type="match status" value="1"/>
</dbReference>
<dbReference type="Gene3D" id="1.10.287.110">
    <property type="entry name" value="DnaJ domain"/>
    <property type="match status" value="1"/>
</dbReference>
<dbReference type="InterPro" id="IPR001623">
    <property type="entry name" value="DnaJ_domain"/>
</dbReference>
<accession>A0A7S2L331</accession>
<dbReference type="InterPro" id="IPR036869">
    <property type="entry name" value="J_dom_sf"/>
</dbReference>
<protein>
    <recommendedName>
        <fullName evidence="1">J domain-containing protein</fullName>
    </recommendedName>
</protein>